<sequence length="142" mass="14647">MRLLIIALIGALAGCQTGTDALPTSTAPREISAAASSAIAGDMVSRFAEHVGQRTGTIILKADVSPFGQALAAALKGWGYAVATDQKIDEKGPPIQLAYVVDSFEGQTLARLSTDKLELARAYSTTAAGAAPTSPLSVMQRD</sequence>
<dbReference type="Proteomes" id="UP000198917">
    <property type="component" value="Unassembled WGS sequence"/>
</dbReference>
<evidence type="ECO:0000313" key="2">
    <source>
        <dbReference type="Proteomes" id="UP000198917"/>
    </source>
</evidence>
<reference evidence="1 2" key="1">
    <citation type="submission" date="2016-10" db="EMBL/GenBank/DDBJ databases">
        <authorList>
            <person name="Varghese N."/>
            <person name="Submissions S."/>
        </authorList>
    </citation>
    <scope>NUCLEOTIDE SEQUENCE [LARGE SCALE GENOMIC DNA]</scope>
    <source>
        <strain evidence="1 2">PDC82</strain>
    </source>
</reference>
<protein>
    <submittedName>
        <fullName evidence="1">Conjugal transfer protein TrbH</fullName>
    </submittedName>
</protein>
<organism evidence="1 2">
    <name type="scientific">Agrobacterium fabrum</name>
    <dbReference type="NCBI Taxonomy" id="1176649"/>
    <lineage>
        <taxon>Bacteria</taxon>
        <taxon>Pseudomonadati</taxon>
        <taxon>Pseudomonadota</taxon>
        <taxon>Alphaproteobacteria</taxon>
        <taxon>Hyphomicrobiales</taxon>
        <taxon>Rhizobiaceae</taxon>
        <taxon>Rhizobium/Agrobacterium group</taxon>
        <taxon>Agrobacterium</taxon>
        <taxon>Agrobacterium tumefaciens complex</taxon>
    </lineage>
</organism>
<dbReference type="EMBL" id="FNEW01000007">
    <property type="protein sequence ID" value="SDK33746.1"/>
    <property type="molecule type" value="Genomic_DNA"/>
</dbReference>
<evidence type="ECO:0000313" key="1">
    <source>
        <dbReference type="EMBL" id="SDK33746.1"/>
    </source>
</evidence>
<dbReference type="AlphaFoldDB" id="A0A7Z7BRU4"/>
<proteinExistence type="predicted"/>
<comment type="caution">
    <text evidence="1">The sequence shown here is derived from an EMBL/GenBank/DDBJ whole genome shotgun (WGS) entry which is preliminary data.</text>
</comment>
<name>A0A7Z7BRU4_9HYPH</name>
<accession>A0A7Z7BRU4</accession>
<gene>
    <name evidence="1" type="ORF">SAMN05428983_4639</name>
</gene>
<dbReference type="NCBIfam" id="NF010409">
    <property type="entry name" value="PRK13835.1"/>
    <property type="match status" value="1"/>
</dbReference>
<dbReference type="PROSITE" id="PS51257">
    <property type="entry name" value="PROKAR_LIPOPROTEIN"/>
    <property type="match status" value="1"/>
</dbReference>